<name>A0A7Z0LNT7_9GAMM</name>
<organism evidence="2 3">
    <name type="scientific">Vreelandella salicampi</name>
    <dbReference type="NCBI Taxonomy" id="1449798"/>
    <lineage>
        <taxon>Bacteria</taxon>
        <taxon>Pseudomonadati</taxon>
        <taxon>Pseudomonadota</taxon>
        <taxon>Gammaproteobacteria</taxon>
        <taxon>Oceanospirillales</taxon>
        <taxon>Halomonadaceae</taxon>
        <taxon>Vreelandella</taxon>
    </lineage>
</organism>
<feature type="domain" description="RES" evidence="1">
    <location>
        <begin position="14"/>
        <end position="140"/>
    </location>
</feature>
<protein>
    <submittedName>
        <fullName evidence="2">RES family NAD+ phosphorylase</fullName>
    </submittedName>
</protein>
<sequence length="154" mass="17072">MKAWRIAKAKRAKDLSGKGAAIEGGRWNDEDVPAVYMGLGPAICCLETYVHASGKPAVPLKLTCFELPDDASFYWEPAIGDLPHGWSSLPADRPSMDFGTNWIRSNSHLGMIVPSAVLPLERNIVINPHHPKVSQINIVDSYDFVYDPRMLEKL</sequence>
<gene>
    <name evidence="2" type="ORF">HZS81_16585</name>
</gene>
<dbReference type="Pfam" id="PF08808">
    <property type="entry name" value="RES"/>
    <property type="match status" value="1"/>
</dbReference>
<dbReference type="AlphaFoldDB" id="A0A7Z0LNT7"/>
<evidence type="ECO:0000313" key="3">
    <source>
        <dbReference type="Proteomes" id="UP000586119"/>
    </source>
</evidence>
<dbReference type="RefSeq" id="WP_179931629.1">
    <property type="nucleotide sequence ID" value="NZ_JACCDF010000019.1"/>
</dbReference>
<proteinExistence type="predicted"/>
<comment type="caution">
    <text evidence="2">The sequence shown here is derived from an EMBL/GenBank/DDBJ whole genome shotgun (WGS) entry which is preliminary data.</text>
</comment>
<reference evidence="2 3" key="1">
    <citation type="journal article" date="2015" name="Int. J. Syst. Evol. Microbiol.">
        <title>Halomonas salicampi sp. nov., a halotolerant and alkalitolerant bacterium isolated from a saltern soil.</title>
        <authorList>
            <person name="Lee J.C."/>
            <person name="Kim Y.S."/>
            <person name="Yun B.S."/>
            <person name="Whang K.S."/>
        </authorList>
    </citation>
    <scope>NUCLEOTIDE SEQUENCE [LARGE SCALE GENOMIC DNA]</scope>
    <source>
        <strain evidence="2 3">BH103</strain>
    </source>
</reference>
<dbReference type="SMART" id="SM00953">
    <property type="entry name" value="RES"/>
    <property type="match status" value="1"/>
</dbReference>
<accession>A0A7Z0LNT7</accession>
<dbReference type="EMBL" id="JACCDF010000019">
    <property type="protein sequence ID" value="NYS62372.1"/>
    <property type="molecule type" value="Genomic_DNA"/>
</dbReference>
<dbReference type="InterPro" id="IPR014914">
    <property type="entry name" value="RES_dom"/>
</dbReference>
<dbReference type="Proteomes" id="UP000586119">
    <property type="component" value="Unassembled WGS sequence"/>
</dbReference>
<keyword evidence="3" id="KW-1185">Reference proteome</keyword>
<evidence type="ECO:0000259" key="1">
    <source>
        <dbReference type="SMART" id="SM00953"/>
    </source>
</evidence>
<evidence type="ECO:0000313" key="2">
    <source>
        <dbReference type="EMBL" id="NYS62372.1"/>
    </source>
</evidence>